<dbReference type="OrthoDB" id="5065353at2759"/>
<name>A0A428P621_9HYPO</name>
<evidence type="ECO:0000313" key="1">
    <source>
        <dbReference type="EMBL" id="RSL48474.1"/>
    </source>
</evidence>
<dbReference type="Gene3D" id="2.60.270.50">
    <property type="match status" value="1"/>
</dbReference>
<evidence type="ECO:0000313" key="2">
    <source>
        <dbReference type="Proteomes" id="UP000288168"/>
    </source>
</evidence>
<protein>
    <submittedName>
        <fullName evidence="1">Uncharacterized protein</fullName>
    </submittedName>
</protein>
<accession>A0A428P621</accession>
<organism evidence="1 2">
    <name type="scientific">Fusarium duplospermum</name>
    <dbReference type="NCBI Taxonomy" id="1325734"/>
    <lineage>
        <taxon>Eukaryota</taxon>
        <taxon>Fungi</taxon>
        <taxon>Dikarya</taxon>
        <taxon>Ascomycota</taxon>
        <taxon>Pezizomycotina</taxon>
        <taxon>Sordariomycetes</taxon>
        <taxon>Hypocreomycetidae</taxon>
        <taxon>Hypocreales</taxon>
        <taxon>Nectriaceae</taxon>
        <taxon>Fusarium</taxon>
        <taxon>Fusarium solani species complex</taxon>
    </lineage>
</organism>
<gene>
    <name evidence="1" type="ORF">CEP54_012910</name>
</gene>
<comment type="caution">
    <text evidence="1">The sequence shown here is derived from an EMBL/GenBank/DDBJ whole genome shotgun (WGS) entry which is preliminary data.</text>
</comment>
<keyword evidence="2" id="KW-1185">Reference proteome</keyword>
<dbReference type="Proteomes" id="UP000288168">
    <property type="component" value="Unassembled WGS sequence"/>
</dbReference>
<reference evidence="1 2" key="1">
    <citation type="submission" date="2017-06" db="EMBL/GenBank/DDBJ databases">
        <title>Comparative genomic analysis of Ambrosia Fusariam Clade fungi.</title>
        <authorList>
            <person name="Stajich J.E."/>
            <person name="Carrillo J."/>
            <person name="Kijimoto T."/>
            <person name="Eskalen A."/>
            <person name="O'Donnell K."/>
            <person name="Kasson M."/>
        </authorList>
    </citation>
    <scope>NUCLEOTIDE SEQUENCE [LARGE SCALE GENOMIC DNA]</scope>
    <source>
        <strain evidence="1 2">NRRL62584</strain>
    </source>
</reference>
<sequence length="754" mass="82384">MPDYSCYITIVNKLNCSLTFLNDGADHGYWEVDPPSTIEANSTSKEFQLKDRWGPNGTDGWVRYRVDLADATSDSGKPVIRVHFADPTGNNDNEFDVSAKVKDRSDVACYLFAFSNTDYPKRDHPLKVTLTIGYNTSLETSSKVASLSVPKPIIRVRNTKDVVNFRNNLVVWRSDNLGEYEDNSDDEQVGSYYPVAVDVTDMSITARDVDVYVNVKDQMLGVPFVLYGGTDAAGTVASSDVSQPLMFYTSGEQRIRVTMSPPWERDDTPWAVAGNVTWRFHVTPTSQDVGINSTRLEFYAINKRLPSFYKNVVGVTLLRRFVVPLRDNSIPWVTHCCNGTFTDFKFKHDSRSGKASYVGTYAGGSFKLASYLSDIKTGTTVNCYDQAAIMQICLGLAPAAINAKYVFMDPFGWIVATNLVGRGQCNNPFFLNSSYNPNQVCENNASNRSRFANHAFVSMDPDNKNKIVDACSKPYTGDVNLDKYIKASIQTVDDTRLYRSQGVSPGTSADADFDVSGVTHLDGTTPGVEHLLDLAAAPGPAGPERRSNAALADLFSPSNPIWAELGWTPSRHTIAASPAGTDAEWILTSSSTDEPATTAVGVTIFLASNGLRSASIALGTHLGTYSHPLVEGFFQPPADARRVRGQLNLESGANEGGSAVVLWVYGNVFVQIAHRRVDANGGDGGVEVLHRLADVLHRCIEEGAKDNAVLLKHNPDEGYFEFFAASAGDETITFSFAHQTTLNSAVRQLQVTIV</sequence>
<dbReference type="AlphaFoldDB" id="A0A428P621"/>
<proteinExistence type="predicted"/>
<dbReference type="EMBL" id="NKCI01000196">
    <property type="protein sequence ID" value="RSL48474.1"/>
    <property type="molecule type" value="Genomic_DNA"/>
</dbReference>